<evidence type="ECO:0000256" key="1">
    <source>
        <dbReference type="SAM" id="SignalP"/>
    </source>
</evidence>
<evidence type="ECO:0008006" key="4">
    <source>
        <dbReference type="Google" id="ProtNLM"/>
    </source>
</evidence>
<feature type="signal peptide" evidence="1">
    <location>
        <begin position="1"/>
        <end position="22"/>
    </location>
</feature>
<evidence type="ECO:0000313" key="3">
    <source>
        <dbReference type="Proteomes" id="UP001056012"/>
    </source>
</evidence>
<keyword evidence="1" id="KW-0732">Signal</keyword>
<dbReference type="VEuPathDB" id="FungiDB:yc1106_05290"/>
<dbReference type="OrthoDB" id="195446at2759"/>
<name>A0A9Q8Z955_CURCL</name>
<sequence length="108" mass="12066">MDGLRIVASIIAVLQLTERVIAIVDDVQDAGNAGTQWGTEASRMYLLLGNLRYGLEEKVDNELCYAEKALKRLDAKVSASMGVKKARRLIMWNTIKDDVEDLLSRVEL</sequence>
<accession>A0A9Q8Z955</accession>
<gene>
    <name evidence="2" type="ORF">yc1106_05290</name>
</gene>
<evidence type="ECO:0000313" key="2">
    <source>
        <dbReference type="EMBL" id="USP78016.1"/>
    </source>
</evidence>
<protein>
    <recommendedName>
        <fullName evidence="4">Rx N-terminal domain-containing protein</fullName>
    </recommendedName>
</protein>
<feature type="chain" id="PRO_5040486850" description="Rx N-terminal domain-containing protein" evidence="1">
    <location>
        <begin position="23"/>
        <end position="108"/>
    </location>
</feature>
<dbReference type="AlphaFoldDB" id="A0A9Q8Z955"/>
<keyword evidence="3" id="KW-1185">Reference proteome</keyword>
<dbReference type="Proteomes" id="UP001056012">
    <property type="component" value="Chromosome 4"/>
</dbReference>
<dbReference type="EMBL" id="CP089277">
    <property type="protein sequence ID" value="USP78016.1"/>
    <property type="molecule type" value="Genomic_DNA"/>
</dbReference>
<proteinExistence type="predicted"/>
<reference evidence="2" key="1">
    <citation type="submission" date="2021-12" db="EMBL/GenBank/DDBJ databases">
        <title>Curvularia clavata genome.</title>
        <authorList>
            <person name="Cao Y."/>
        </authorList>
    </citation>
    <scope>NUCLEOTIDE SEQUENCE</scope>
    <source>
        <strain evidence="2">Yc1106</strain>
    </source>
</reference>
<organism evidence="2 3">
    <name type="scientific">Curvularia clavata</name>
    <dbReference type="NCBI Taxonomy" id="95742"/>
    <lineage>
        <taxon>Eukaryota</taxon>
        <taxon>Fungi</taxon>
        <taxon>Dikarya</taxon>
        <taxon>Ascomycota</taxon>
        <taxon>Pezizomycotina</taxon>
        <taxon>Dothideomycetes</taxon>
        <taxon>Pleosporomycetidae</taxon>
        <taxon>Pleosporales</taxon>
        <taxon>Pleosporineae</taxon>
        <taxon>Pleosporaceae</taxon>
        <taxon>Curvularia</taxon>
    </lineage>
</organism>